<dbReference type="PANTHER" id="PTHR42966">
    <property type="entry name" value="N-ACETYLNEURAMINATE SYNTHASE"/>
    <property type="match status" value="1"/>
</dbReference>
<dbReference type="InterPro" id="IPR051690">
    <property type="entry name" value="PseI-like"/>
</dbReference>
<name>A0A249KAH9_9ACTN</name>
<dbReference type="EMBL" id="CP016771">
    <property type="protein sequence ID" value="ASY13798.1"/>
    <property type="molecule type" value="Genomic_DNA"/>
</dbReference>
<dbReference type="Gene3D" id="3.90.1210.10">
    <property type="entry name" value="Antifreeze-like/N-acetylneuraminic acid synthase C-terminal domain"/>
    <property type="match status" value="1"/>
</dbReference>
<dbReference type="PANTHER" id="PTHR42966:SF1">
    <property type="entry name" value="SIALIC ACID SYNTHASE"/>
    <property type="match status" value="1"/>
</dbReference>
<dbReference type="OrthoDB" id="9814210at2"/>
<dbReference type="InterPro" id="IPR013132">
    <property type="entry name" value="PseI/NeuA/B-like_N"/>
</dbReference>
<proteinExistence type="predicted"/>
<dbReference type="AlphaFoldDB" id="A0A249KAH9"/>
<dbReference type="SUPFAM" id="SSF51269">
    <property type="entry name" value="AFP III-like domain"/>
    <property type="match status" value="1"/>
</dbReference>
<dbReference type="CDD" id="cd11615">
    <property type="entry name" value="SAF_NeuB_like"/>
    <property type="match status" value="1"/>
</dbReference>
<organism evidence="2 3">
    <name type="scientific">Candidatus Nanopelagicus hibericus</name>
    <dbReference type="NCBI Taxonomy" id="1884915"/>
    <lineage>
        <taxon>Bacteria</taxon>
        <taxon>Bacillati</taxon>
        <taxon>Actinomycetota</taxon>
        <taxon>Actinomycetes</taxon>
        <taxon>Candidatus Nanopelagicales</taxon>
        <taxon>Candidatus Nanopelagicaceae</taxon>
        <taxon>Candidatus Nanopelagicus</taxon>
    </lineage>
</organism>
<dbReference type="GO" id="GO:0047444">
    <property type="term" value="F:N-acylneuraminate-9-phosphate synthase activity"/>
    <property type="evidence" value="ECO:0007669"/>
    <property type="project" value="TreeGrafter"/>
</dbReference>
<dbReference type="GO" id="GO:0016051">
    <property type="term" value="P:carbohydrate biosynthetic process"/>
    <property type="evidence" value="ECO:0007669"/>
    <property type="project" value="InterPro"/>
</dbReference>
<dbReference type="InterPro" id="IPR006190">
    <property type="entry name" value="SAF_AFP_Neu5Ac"/>
</dbReference>
<evidence type="ECO:0000313" key="3">
    <source>
        <dbReference type="Proteomes" id="UP000217171"/>
    </source>
</evidence>
<gene>
    <name evidence="2" type="ORF">B1s21160_05740</name>
</gene>
<accession>A0A249KAH9</accession>
<keyword evidence="3" id="KW-1185">Reference proteome</keyword>
<feature type="domain" description="AFP-like" evidence="1">
    <location>
        <begin position="277"/>
        <end position="333"/>
    </location>
</feature>
<dbReference type="Proteomes" id="UP000217171">
    <property type="component" value="Chromosome"/>
</dbReference>
<dbReference type="SUPFAM" id="SSF51569">
    <property type="entry name" value="Aldolase"/>
    <property type="match status" value="1"/>
</dbReference>
<evidence type="ECO:0000259" key="1">
    <source>
        <dbReference type="PROSITE" id="PS50844"/>
    </source>
</evidence>
<dbReference type="PROSITE" id="PS50844">
    <property type="entry name" value="AFP_LIKE"/>
    <property type="match status" value="1"/>
</dbReference>
<dbReference type="RefSeq" id="WP_095672770.1">
    <property type="nucleotide sequence ID" value="NZ_CP016771.1"/>
</dbReference>
<reference evidence="2 3" key="1">
    <citation type="submission" date="2016-07" db="EMBL/GenBank/DDBJ databases">
        <title>High microdiversification within the ubiquitous acI lineage of Actinobacteria.</title>
        <authorList>
            <person name="Neuenschwander S.M."/>
            <person name="Salcher M."/>
            <person name="Ghai R."/>
            <person name="Pernthaler J."/>
        </authorList>
    </citation>
    <scope>NUCLEOTIDE SEQUENCE [LARGE SCALE GENOMIC DNA]</scope>
    <source>
        <strain evidence="2">MMS-21-160</strain>
    </source>
</reference>
<dbReference type="InterPro" id="IPR036732">
    <property type="entry name" value="AFP_Neu5c_C_sf"/>
</dbReference>
<sequence>MKPFIIAEIGVNHDGSVEKAIKLVDAAKSAGASAAKFQSFSANRLATEVTPKVEYQKIRDGQRTHFEMLKQLELSFSDQTKLKKYCDSIGIEFISTPYAIEDAIFLNSINVNCFKIASADIVDLPLLEYVSKTKKLTLISTGMASIDEIKSAVKFFHSSNSNFILMHTTSEYPTKLEFTNISRLKALIQFNSSGIGFSDHTTDSIGAIMAIAIGATYFEKHFTLNKTDSGPDHAASLEPEEFKKYVLDIETGFKALGSAEFIRTAGEESMAKTSRKSLHYSRDLEVGNILGISDLVLLRPGTGIMWSECEKFLDRALKHKVAQGTMLRIQDFE</sequence>
<dbReference type="KEGG" id="nhi:B1s21160_05740"/>
<dbReference type="Gene3D" id="3.20.20.70">
    <property type="entry name" value="Aldolase class I"/>
    <property type="match status" value="1"/>
</dbReference>
<dbReference type="Pfam" id="PF03102">
    <property type="entry name" value="NeuB"/>
    <property type="match status" value="1"/>
</dbReference>
<dbReference type="InterPro" id="IPR013785">
    <property type="entry name" value="Aldolase_TIM"/>
</dbReference>
<protein>
    <submittedName>
        <fullName evidence="2">N,N'-diacetyllegionaminate synthase</fullName>
    </submittedName>
</protein>
<evidence type="ECO:0000313" key="2">
    <source>
        <dbReference type="EMBL" id="ASY13798.1"/>
    </source>
</evidence>
<dbReference type="InterPro" id="IPR057736">
    <property type="entry name" value="SAF_PseI/NeuA/NeuB"/>
</dbReference>